<evidence type="ECO:0000313" key="1">
    <source>
        <dbReference type="EMBL" id="MPM89453.1"/>
    </source>
</evidence>
<reference evidence="1" key="1">
    <citation type="submission" date="2019-08" db="EMBL/GenBank/DDBJ databases">
        <authorList>
            <person name="Kucharzyk K."/>
            <person name="Murdoch R.W."/>
            <person name="Higgins S."/>
            <person name="Loffler F."/>
        </authorList>
    </citation>
    <scope>NUCLEOTIDE SEQUENCE</scope>
</reference>
<dbReference type="SUPFAM" id="SSF53850">
    <property type="entry name" value="Periplasmic binding protein-like II"/>
    <property type="match status" value="1"/>
</dbReference>
<accession>A0A645DKW5</accession>
<organism evidence="1">
    <name type="scientific">bioreactor metagenome</name>
    <dbReference type="NCBI Taxonomy" id="1076179"/>
    <lineage>
        <taxon>unclassified sequences</taxon>
        <taxon>metagenomes</taxon>
        <taxon>ecological metagenomes</taxon>
    </lineage>
</organism>
<comment type="caution">
    <text evidence="1">The sequence shown here is derived from an EMBL/GenBank/DDBJ whole genome shotgun (WGS) entry which is preliminary data.</text>
</comment>
<evidence type="ECO:0008006" key="2">
    <source>
        <dbReference type="Google" id="ProtNLM"/>
    </source>
</evidence>
<sequence length="131" mass="15130">MTVGKNSPLYSFSGSGVTLDMLKDYPIVMYTDTNFNFSSELEDIEIYKRKNRIIVSDRSTMHEVLQNTNAYSIAAYTNAYKKIEYYDNIRAFELLDDRFSIELGWISSISHPVSELAKEYIGMIEDLQRLG</sequence>
<gene>
    <name evidence="1" type="ORF">SDC9_136562</name>
</gene>
<dbReference type="EMBL" id="VSSQ01036871">
    <property type="protein sequence ID" value="MPM89453.1"/>
    <property type="molecule type" value="Genomic_DNA"/>
</dbReference>
<name>A0A645DKW5_9ZZZZ</name>
<dbReference type="AlphaFoldDB" id="A0A645DKW5"/>
<proteinExistence type="predicted"/>
<protein>
    <recommendedName>
        <fullName evidence="2">LysR substrate-binding domain-containing protein</fullName>
    </recommendedName>
</protein>